<evidence type="ECO:0000313" key="1">
    <source>
        <dbReference type="EMBL" id="SCC80492.1"/>
    </source>
</evidence>
<gene>
    <name evidence="1" type="ORF">GA0061077_1224</name>
</gene>
<protein>
    <submittedName>
        <fullName evidence="1">Uncharacterized protein</fullName>
    </submittedName>
</protein>
<dbReference type="EMBL" id="FMBL01000003">
    <property type="protein sequence ID" value="SCC80492.1"/>
    <property type="molecule type" value="Genomic_DNA"/>
</dbReference>
<dbReference type="AlphaFoldDB" id="A0A1C4H6S9"/>
<sequence>MDVQTAESVLSPHKVSCRYAENQRAVLKGISAEFEPGKLYGVIVVTHSMAVSGYADEVLGWFVER</sequence>
<proteinExistence type="predicted"/>
<accession>A0A1C4H6S9</accession>
<reference evidence="2" key="1">
    <citation type="submission" date="2016-08" db="EMBL/GenBank/DDBJ databases">
        <authorList>
            <person name="Varghese N."/>
            <person name="Submissions Spin"/>
        </authorList>
    </citation>
    <scope>NUCLEOTIDE SEQUENCE [LARGE SCALE GENOMIC DNA]</scope>
    <source>
        <strain evidence="2">R-52791</strain>
    </source>
</reference>
<dbReference type="Proteomes" id="UP000242610">
    <property type="component" value="Unassembled WGS sequence"/>
</dbReference>
<name>A0A1C4H6S9_9BIFI</name>
<organism evidence="1 2">
    <name type="scientific">Bifidobacterium commune</name>
    <dbReference type="NCBI Taxonomy" id="1505727"/>
    <lineage>
        <taxon>Bacteria</taxon>
        <taxon>Bacillati</taxon>
        <taxon>Actinomycetota</taxon>
        <taxon>Actinomycetes</taxon>
        <taxon>Bifidobacteriales</taxon>
        <taxon>Bifidobacteriaceae</taxon>
        <taxon>Bifidobacterium</taxon>
    </lineage>
</organism>
<dbReference type="RefSeq" id="WP_091848050.1">
    <property type="nucleotide sequence ID" value="NZ_FMBL01000003.1"/>
</dbReference>
<keyword evidence="2" id="KW-1185">Reference proteome</keyword>
<evidence type="ECO:0000313" key="2">
    <source>
        <dbReference type="Proteomes" id="UP000242610"/>
    </source>
</evidence>